<gene>
    <name evidence="1" type="ORF">BECKDK2373C_GA0170839_104628</name>
</gene>
<dbReference type="EMBL" id="CAADEY010000046">
    <property type="protein sequence ID" value="VFJ55044.1"/>
    <property type="molecule type" value="Genomic_DNA"/>
</dbReference>
<name>A0A450SMQ7_9GAMM</name>
<accession>A0A450SMQ7</accession>
<organism evidence="1">
    <name type="scientific">Candidatus Kentrum sp. DK</name>
    <dbReference type="NCBI Taxonomy" id="2126562"/>
    <lineage>
        <taxon>Bacteria</taxon>
        <taxon>Pseudomonadati</taxon>
        <taxon>Pseudomonadota</taxon>
        <taxon>Gammaproteobacteria</taxon>
        <taxon>Candidatus Kentrum</taxon>
    </lineage>
</organism>
<evidence type="ECO:0008006" key="2">
    <source>
        <dbReference type="Google" id="ProtNLM"/>
    </source>
</evidence>
<dbReference type="AlphaFoldDB" id="A0A450SMQ7"/>
<proteinExistence type="predicted"/>
<protein>
    <recommendedName>
        <fullName evidence="2">PIN domain-containing protein</fullName>
    </recommendedName>
</protein>
<reference evidence="1" key="1">
    <citation type="submission" date="2019-02" db="EMBL/GenBank/DDBJ databases">
        <authorList>
            <person name="Gruber-Vodicka R. H."/>
            <person name="Seah K. B. B."/>
        </authorList>
    </citation>
    <scope>NUCLEOTIDE SEQUENCE</scope>
    <source>
        <strain evidence="1">BECK_DK161</strain>
    </source>
</reference>
<sequence>MAKLYIETSIVSYLTARPSTDVIKAACQQITRSWWDHGRLTAMAYI</sequence>
<evidence type="ECO:0000313" key="1">
    <source>
        <dbReference type="EMBL" id="VFJ55044.1"/>
    </source>
</evidence>